<dbReference type="AlphaFoldDB" id="A0A9W4HB36"/>
<accession>A0A9W4HB36</accession>
<feature type="compositionally biased region" description="Polar residues" evidence="1">
    <location>
        <begin position="137"/>
        <end position="148"/>
    </location>
</feature>
<evidence type="ECO:0000256" key="2">
    <source>
        <dbReference type="SAM" id="Phobius"/>
    </source>
</evidence>
<feature type="transmembrane region" description="Helical" evidence="2">
    <location>
        <begin position="200"/>
        <end position="222"/>
    </location>
</feature>
<proteinExistence type="predicted"/>
<feature type="compositionally biased region" description="Low complexity" evidence="1">
    <location>
        <begin position="108"/>
        <end position="129"/>
    </location>
</feature>
<comment type="caution">
    <text evidence="3">The sequence shown here is derived from an EMBL/GenBank/DDBJ whole genome shotgun (WGS) entry which is preliminary data.</text>
</comment>
<keyword evidence="2" id="KW-1133">Transmembrane helix</keyword>
<evidence type="ECO:0000256" key="1">
    <source>
        <dbReference type="SAM" id="MobiDB-lite"/>
    </source>
</evidence>
<evidence type="ECO:0000313" key="3">
    <source>
        <dbReference type="EMBL" id="CAG7954786.1"/>
    </source>
</evidence>
<dbReference type="CDD" id="cd12087">
    <property type="entry name" value="TM_EGFR-like"/>
    <property type="match status" value="1"/>
</dbReference>
<name>A0A9W4HB36_PENOL</name>
<keyword evidence="4" id="KW-1185">Reference proteome</keyword>
<dbReference type="EMBL" id="CAJVOS010000007">
    <property type="protein sequence ID" value="CAG7954786.1"/>
    <property type="molecule type" value="Genomic_DNA"/>
</dbReference>
<sequence>MSSVFSVSASAGFRNPPQHEPLSLVTVTSIQTETVHPTWVFTLIGNSTSSATSTGGFSIPASSVLTISTELSSDISGTTSTSTSPYSTTSETLAPAHSPMTPASSPMETHSTSTAESTTETSSTNVPSTMYIAPPLTRSSTQASTDYVTSPTSSISSISSRIPTTTSNPQTKTTPLIGIVTGANTTSAPIDAPPSTKTSILVGSIIGGCAVLIFLVAIAFCIRRHRSPERGIKQHLLRNSISSRHSSPTPPSMSLPPPIPVIAAYSNPDLSLDSMYLRREQARNFATRPLVEISPSRMASFYSTSSWDGGLGLQEYWDLERGELTKHDSMRSNPFDLEPPPSAHRPPVLVPVPTPWGVKF</sequence>
<evidence type="ECO:0000313" key="4">
    <source>
        <dbReference type="Proteomes" id="UP001153618"/>
    </source>
</evidence>
<dbReference type="Proteomes" id="UP001153618">
    <property type="component" value="Unassembled WGS sequence"/>
</dbReference>
<keyword evidence="2" id="KW-0812">Transmembrane</keyword>
<feature type="compositionally biased region" description="Low complexity" evidence="1">
    <location>
        <begin position="1"/>
        <end position="13"/>
    </location>
</feature>
<feature type="compositionally biased region" description="Low complexity" evidence="1">
    <location>
        <begin position="74"/>
        <end position="92"/>
    </location>
</feature>
<feature type="region of interest" description="Disordered" evidence="1">
    <location>
        <begin position="1"/>
        <end position="20"/>
    </location>
</feature>
<feature type="region of interest" description="Disordered" evidence="1">
    <location>
        <begin position="74"/>
        <end position="176"/>
    </location>
</feature>
<organism evidence="3 4">
    <name type="scientific">Penicillium olsonii</name>
    <dbReference type="NCBI Taxonomy" id="99116"/>
    <lineage>
        <taxon>Eukaryota</taxon>
        <taxon>Fungi</taxon>
        <taxon>Dikarya</taxon>
        <taxon>Ascomycota</taxon>
        <taxon>Pezizomycotina</taxon>
        <taxon>Eurotiomycetes</taxon>
        <taxon>Eurotiomycetidae</taxon>
        <taxon>Eurotiales</taxon>
        <taxon>Aspergillaceae</taxon>
        <taxon>Penicillium</taxon>
    </lineage>
</organism>
<protein>
    <submittedName>
        <fullName evidence="3">Uncharacterized protein</fullName>
    </submittedName>
</protein>
<keyword evidence="2" id="KW-0472">Membrane</keyword>
<reference evidence="3" key="1">
    <citation type="submission" date="2021-07" db="EMBL/GenBank/DDBJ databases">
        <authorList>
            <person name="Branca A.L. A."/>
        </authorList>
    </citation>
    <scope>NUCLEOTIDE SEQUENCE</scope>
</reference>
<gene>
    <name evidence="3" type="ORF">POLS_LOCUS577</name>
</gene>
<feature type="compositionally biased region" description="Low complexity" evidence="1">
    <location>
        <begin position="149"/>
        <end position="175"/>
    </location>
</feature>
<dbReference type="OrthoDB" id="4369808at2759"/>